<dbReference type="AlphaFoldDB" id="L0HCN2"/>
<dbReference type="InterPro" id="IPR001763">
    <property type="entry name" value="Rhodanese-like_dom"/>
</dbReference>
<keyword evidence="3" id="KW-0378">Hydrolase</keyword>
<dbReference type="PANTHER" id="PTHR43084:SF1">
    <property type="entry name" value="PERSULFIDE DIOXYGENASE ETHE1, MITOCHONDRIAL"/>
    <property type="match status" value="1"/>
</dbReference>
<evidence type="ECO:0000259" key="2">
    <source>
        <dbReference type="PROSITE" id="PS50206"/>
    </source>
</evidence>
<dbReference type="InterPro" id="IPR001279">
    <property type="entry name" value="Metallo-B-lactamas"/>
</dbReference>
<accession>L0HCN2</accession>
<reference evidence="3 4" key="2">
    <citation type="journal article" date="2014" name="Genome Announc.">
        <title>Complete Genome Sequence of Methanoregula formicica SMSPT, a Mesophilic Hydrogenotrophic Methanogen Isolated from a Methanogenic Upflow Anaerobic Sludge Blanket Reactor.</title>
        <authorList>
            <person name="Yamamoto K."/>
            <person name="Tamaki H."/>
            <person name="Cadillo-Quiroz H."/>
            <person name="Imachi H."/>
            <person name="Kyrpides N."/>
            <person name="Woyke T."/>
            <person name="Goodwin L."/>
            <person name="Zinder S.H."/>
            <person name="Kamagata Y."/>
            <person name="Liu W.T."/>
        </authorList>
    </citation>
    <scope>NUCLEOTIDE SEQUENCE [LARGE SCALE GENOMIC DNA]</scope>
    <source>
        <strain evidence="4">DSM 22288 / NBRC 105244 / SMSP</strain>
    </source>
</reference>
<sequence>MLFRQVVSEGLAHYSYLIASGTGAAVIDPRRDCDIYLEIARNNGLSIRHIFETHRNEDYVTGSTALKEACGAEIWHGRQMDFAFGNPVQEGDRFTLGTLEILVLETPGHTEESISLVVRDLAVSPDPFMVFCGDTLFAGEIGRTDFYGLSRNAEMAQKIFDSITTKILTLGDGVIICPAHGPGSICGGAIAEHPLTTAGYERLSNPRLKMGRDAFIAHRVTESPYTPRYFRRMEAWNRNGPPRAPADYYPRPLSVGALETALRDGCQVVDIRSPTSFAGGHIRGSISLWRRGISGFAGFVLEYENPIALVDDFNTGLEEVSRQFIRMGYDTIAGTLSGGFGSWASAGKEIAMLPSCTAPHLAERLNREPAFLLDVRHGDTWRSSMHIPGAHHIYVGEILQHLDEIPKDRPVITYCDAGFKGSLAASLLSRNGYNNVTNLLGGMAAWTRAGFETVP</sequence>
<dbReference type="InterPro" id="IPR044528">
    <property type="entry name" value="POD-like_MBL-fold"/>
</dbReference>
<reference evidence="4" key="1">
    <citation type="submission" date="2011-12" db="EMBL/GenBank/DDBJ databases">
        <title>Complete sequence of Methanoregula formicicum SMSP.</title>
        <authorList>
            <person name="Lucas S."/>
            <person name="Han J."/>
            <person name="Lapidus A."/>
            <person name="Cheng J.-F."/>
            <person name="Goodwin L."/>
            <person name="Pitluck S."/>
            <person name="Peters L."/>
            <person name="Ovchinnikova G."/>
            <person name="Teshima H."/>
            <person name="Detter J.C."/>
            <person name="Han C."/>
            <person name="Tapia R."/>
            <person name="Land M."/>
            <person name="Hauser L."/>
            <person name="Kyrpides N."/>
            <person name="Ivanova N."/>
            <person name="Pagani I."/>
            <person name="Imachi H."/>
            <person name="Tamaki H."/>
            <person name="Sekiguchi Y."/>
            <person name="Kamagata Y."/>
            <person name="Cadillo-Quiroz H."/>
            <person name="Zinder S."/>
            <person name="Liu W.-T."/>
            <person name="Woyke T."/>
        </authorList>
    </citation>
    <scope>NUCLEOTIDE SEQUENCE [LARGE SCALE GENOMIC DNA]</scope>
    <source>
        <strain evidence="4">DSM 22288 / NBRC 105244 / SMSP</strain>
    </source>
</reference>
<dbReference type="PROSITE" id="PS50206">
    <property type="entry name" value="RHODANESE_3"/>
    <property type="match status" value="2"/>
</dbReference>
<dbReference type="InterPro" id="IPR051682">
    <property type="entry name" value="Mito_Persulfide_Diox"/>
</dbReference>
<dbReference type="SUPFAM" id="SSF56281">
    <property type="entry name" value="Metallo-hydrolase/oxidoreductase"/>
    <property type="match status" value="1"/>
</dbReference>
<dbReference type="HOGENOM" id="CLU_030571_7_1_2"/>
<evidence type="ECO:0000256" key="1">
    <source>
        <dbReference type="ARBA" id="ARBA00022723"/>
    </source>
</evidence>
<feature type="domain" description="Rhodanese" evidence="2">
    <location>
        <begin position="262"/>
        <end position="352"/>
    </location>
</feature>
<dbReference type="OrthoDB" id="9180at2157"/>
<keyword evidence="1" id="KW-0479">Metal-binding</keyword>
<dbReference type="SMART" id="SM00450">
    <property type="entry name" value="RHOD"/>
    <property type="match status" value="2"/>
</dbReference>
<dbReference type="GO" id="GO:0016787">
    <property type="term" value="F:hydrolase activity"/>
    <property type="evidence" value="ECO:0007669"/>
    <property type="project" value="UniProtKB-KW"/>
</dbReference>
<dbReference type="KEGG" id="mfo:Metfor_1463"/>
<dbReference type="InterPro" id="IPR036873">
    <property type="entry name" value="Rhodanese-like_dom_sf"/>
</dbReference>
<proteinExistence type="predicted"/>
<dbReference type="RefSeq" id="WP_015285460.1">
    <property type="nucleotide sequence ID" value="NC_019943.1"/>
</dbReference>
<dbReference type="eggNOG" id="arCOG00517">
    <property type="taxonomic scope" value="Archaea"/>
</dbReference>
<dbReference type="Pfam" id="PF00753">
    <property type="entry name" value="Lactamase_B"/>
    <property type="match status" value="1"/>
</dbReference>
<dbReference type="InParanoid" id="L0HCN2"/>
<gene>
    <name evidence="3" type="ordered locus">Metfor_1463</name>
</gene>
<dbReference type="GO" id="GO:0006749">
    <property type="term" value="P:glutathione metabolic process"/>
    <property type="evidence" value="ECO:0007669"/>
    <property type="project" value="InterPro"/>
</dbReference>
<dbReference type="PANTHER" id="PTHR43084">
    <property type="entry name" value="PERSULFIDE DIOXYGENASE ETHE1"/>
    <property type="match status" value="1"/>
</dbReference>
<dbReference type="Gene3D" id="3.60.15.10">
    <property type="entry name" value="Ribonuclease Z/Hydroxyacylglutathione hydrolase-like"/>
    <property type="match status" value="1"/>
</dbReference>
<dbReference type="InterPro" id="IPR036866">
    <property type="entry name" value="RibonucZ/Hydroxyglut_hydro"/>
</dbReference>
<feature type="domain" description="Rhodanese" evidence="2">
    <location>
        <begin position="366"/>
        <end position="455"/>
    </location>
</feature>
<evidence type="ECO:0000313" key="4">
    <source>
        <dbReference type="Proteomes" id="UP000010824"/>
    </source>
</evidence>
<dbReference type="CDD" id="cd00158">
    <property type="entry name" value="RHOD"/>
    <property type="match status" value="1"/>
</dbReference>
<dbReference type="CDD" id="cd07724">
    <property type="entry name" value="POD-like_MBL-fold"/>
    <property type="match status" value="1"/>
</dbReference>
<dbReference type="GO" id="GO:0050313">
    <property type="term" value="F:sulfur dioxygenase activity"/>
    <property type="evidence" value="ECO:0007669"/>
    <property type="project" value="InterPro"/>
</dbReference>
<evidence type="ECO:0000313" key="3">
    <source>
        <dbReference type="EMBL" id="AGB02497.1"/>
    </source>
</evidence>
<dbReference type="SMART" id="SM00849">
    <property type="entry name" value="Lactamase_B"/>
    <property type="match status" value="1"/>
</dbReference>
<dbReference type="Pfam" id="PF00581">
    <property type="entry name" value="Rhodanese"/>
    <property type="match status" value="2"/>
</dbReference>
<protein>
    <submittedName>
        <fullName evidence="3">Zn-dependent hydrolase, glyoxylase</fullName>
    </submittedName>
</protein>
<name>L0HCN2_METFS</name>
<dbReference type="GO" id="GO:0046872">
    <property type="term" value="F:metal ion binding"/>
    <property type="evidence" value="ECO:0007669"/>
    <property type="project" value="UniProtKB-KW"/>
</dbReference>
<dbReference type="Proteomes" id="UP000010824">
    <property type="component" value="Chromosome"/>
</dbReference>
<dbReference type="Gene3D" id="3.40.250.10">
    <property type="entry name" value="Rhodanese-like domain"/>
    <property type="match status" value="2"/>
</dbReference>
<organism evidence="3 4">
    <name type="scientific">Methanoregula formicica (strain DSM 22288 / NBRC 105244 / SMSP)</name>
    <dbReference type="NCBI Taxonomy" id="593750"/>
    <lineage>
        <taxon>Archaea</taxon>
        <taxon>Methanobacteriati</taxon>
        <taxon>Methanobacteriota</taxon>
        <taxon>Stenosarchaea group</taxon>
        <taxon>Methanomicrobia</taxon>
        <taxon>Methanomicrobiales</taxon>
        <taxon>Methanoregulaceae</taxon>
        <taxon>Methanoregula</taxon>
    </lineage>
</organism>
<dbReference type="GO" id="GO:0070813">
    <property type="term" value="P:hydrogen sulfide metabolic process"/>
    <property type="evidence" value="ECO:0007669"/>
    <property type="project" value="TreeGrafter"/>
</dbReference>
<dbReference type="STRING" id="593750.Metfor_1463"/>
<dbReference type="EMBL" id="CP003167">
    <property type="protein sequence ID" value="AGB02497.1"/>
    <property type="molecule type" value="Genomic_DNA"/>
</dbReference>
<dbReference type="SUPFAM" id="SSF52821">
    <property type="entry name" value="Rhodanese/Cell cycle control phosphatase"/>
    <property type="match status" value="2"/>
</dbReference>
<dbReference type="eggNOG" id="arCOG02021">
    <property type="taxonomic scope" value="Archaea"/>
</dbReference>
<dbReference type="GeneID" id="14307852"/>
<keyword evidence="4" id="KW-1185">Reference proteome</keyword>